<name>A0ABR4BHV3_9LECA</name>
<protein>
    <submittedName>
        <fullName evidence="2">Uncharacterized protein</fullName>
    </submittedName>
</protein>
<dbReference type="Proteomes" id="UP001590951">
    <property type="component" value="Unassembled WGS sequence"/>
</dbReference>
<organism evidence="2 3">
    <name type="scientific">Lepraria finkii</name>
    <dbReference type="NCBI Taxonomy" id="1340010"/>
    <lineage>
        <taxon>Eukaryota</taxon>
        <taxon>Fungi</taxon>
        <taxon>Dikarya</taxon>
        <taxon>Ascomycota</taxon>
        <taxon>Pezizomycotina</taxon>
        <taxon>Lecanoromycetes</taxon>
        <taxon>OSLEUM clade</taxon>
        <taxon>Lecanoromycetidae</taxon>
        <taxon>Lecanorales</taxon>
        <taxon>Lecanorineae</taxon>
        <taxon>Stereocaulaceae</taxon>
        <taxon>Lepraria</taxon>
    </lineage>
</organism>
<evidence type="ECO:0000313" key="2">
    <source>
        <dbReference type="EMBL" id="KAL2057183.1"/>
    </source>
</evidence>
<evidence type="ECO:0000256" key="1">
    <source>
        <dbReference type="SAM" id="MobiDB-lite"/>
    </source>
</evidence>
<comment type="caution">
    <text evidence="2">The sequence shown here is derived from an EMBL/GenBank/DDBJ whole genome shotgun (WGS) entry which is preliminary data.</text>
</comment>
<gene>
    <name evidence="2" type="ORF">ABVK25_002236</name>
</gene>
<keyword evidence="3" id="KW-1185">Reference proteome</keyword>
<dbReference type="EMBL" id="JBHFEH010000005">
    <property type="protein sequence ID" value="KAL2057183.1"/>
    <property type="molecule type" value="Genomic_DNA"/>
</dbReference>
<proteinExistence type="predicted"/>
<evidence type="ECO:0000313" key="3">
    <source>
        <dbReference type="Proteomes" id="UP001590951"/>
    </source>
</evidence>
<reference evidence="2 3" key="1">
    <citation type="submission" date="2024-09" db="EMBL/GenBank/DDBJ databases">
        <title>Rethinking Asexuality: The Enigmatic Case of Functional Sexual Genes in Lepraria (Stereocaulaceae).</title>
        <authorList>
            <person name="Doellman M."/>
            <person name="Sun Y."/>
            <person name="Barcenas-Pena A."/>
            <person name="Lumbsch H.T."/>
            <person name="Grewe F."/>
        </authorList>
    </citation>
    <scope>NUCLEOTIDE SEQUENCE [LARGE SCALE GENOMIC DNA]</scope>
    <source>
        <strain evidence="2 3">Grewe 0041</strain>
    </source>
</reference>
<feature type="region of interest" description="Disordered" evidence="1">
    <location>
        <begin position="60"/>
        <end position="87"/>
    </location>
</feature>
<accession>A0ABR4BHV3</accession>
<sequence length="106" mass="12250">MGARNTRATSGISVSKTHPPWWPNVICNGRTHYPLCDPTKVTHLELNNLQDFGQLYEGKDMPSVPNRCTPIDRRPETKYLNGDSKLKYPRPMRDHFRRITSRCTLP</sequence>